<dbReference type="AlphaFoldDB" id="A0A380THV6"/>
<name>A0A380THV6_9ZZZZ</name>
<dbReference type="PANTHER" id="PTHR34610:SF3">
    <property type="entry name" value="SSL7007 PROTEIN"/>
    <property type="match status" value="1"/>
</dbReference>
<dbReference type="PANTHER" id="PTHR34610">
    <property type="entry name" value="SSL7007 PROTEIN"/>
    <property type="match status" value="1"/>
</dbReference>
<dbReference type="EMBL" id="UIDG01000445">
    <property type="protein sequence ID" value="SUS07758.1"/>
    <property type="molecule type" value="Genomic_DNA"/>
</dbReference>
<dbReference type="InterPro" id="IPR002850">
    <property type="entry name" value="PIN_toxin-like"/>
</dbReference>
<gene>
    <name evidence="1" type="ORF">DF3PB_50028</name>
</gene>
<protein>
    <recommendedName>
        <fullName evidence="2">PIN domain-containing protein</fullName>
    </recommendedName>
</protein>
<sequence length="85" mass="9187">MPRIVLDSSVLISAFIKPRGLVAEMVANLPELHAVPNDPQDNPIVAMAVAARADDLVSGDRKHLLSLGSYENIQVVSPRAFLELI</sequence>
<proteinExistence type="predicted"/>
<accession>A0A380THV6</accession>
<evidence type="ECO:0000313" key="1">
    <source>
        <dbReference type="EMBL" id="SUS07758.1"/>
    </source>
</evidence>
<organism evidence="1">
    <name type="scientific">metagenome</name>
    <dbReference type="NCBI Taxonomy" id="256318"/>
    <lineage>
        <taxon>unclassified sequences</taxon>
        <taxon>metagenomes</taxon>
    </lineage>
</organism>
<evidence type="ECO:0008006" key="2">
    <source>
        <dbReference type="Google" id="ProtNLM"/>
    </source>
</evidence>
<reference evidence="1" key="1">
    <citation type="submission" date="2018-07" db="EMBL/GenBank/DDBJ databases">
        <authorList>
            <person name="Quirk P.G."/>
            <person name="Krulwich T.A."/>
        </authorList>
    </citation>
    <scope>NUCLEOTIDE SEQUENCE</scope>
</reference>